<evidence type="ECO:0000313" key="13">
    <source>
        <dbReference type="Proteomes" id="UP000266673"/>
    </source>
</evidence>
<evidence type="ECO:0000256" key="1">
    <source>
        <dbReference type="ARBA" id="ARBA00004448"/>
    </source>
</evidence>
<evidence type="ECO:0000259" key="11">
    <source>
        <dbReference type="Pfam" id="PF02096"/>
    </source>
</evidence>
<feature type="transmembrane region" description="Helical" evidence="10">
    <location>
        <begin position="238"/>
        <end position="256"/>
    </location>
</feature>
<dbReference type="GO" id="GO:0032979">
    <property type="term" value="P:protein insertion into mitochondrial inner membrane from matrix"/>
    <property type="evidence" value="ECO:0007669"/>
    <property type="project" value="TreeGrafter"/>
</dbReference>
<reference evidence="12 13" key="1">
    <citation type="submission" date="2018-06" db="EMBL/GenBank/DDBJ databases">
        <title>Comparative genomics reveals the genomic features of Rhizophagus irregularis, R. cerebriforme, R. diaphanum and Gigaspora rosea, and their symbiotic lifestyle signature.</title>
        <authorList>
            <person name="Morin E."/>
            <person name="San Clemente H."/>
            <person name="Chen E.C.H."/>
            <person name="De La Providencia I."/>
            <person name="Hainaut M."/>
            <person name="Kuo A."/>
            <person name="Kohler A."/>
            <person name="Murat C."/>
            <person name="Tang N."/>
            <person name="Roy S."/>
            <person name="Loubradou J."/>
            <person name="Henrissat B."/>
            <person name="Grigoriev I.V."/>
            <person name="Corradi N."/>
            <person name="Roux C."/>
            <person name="Martin F.M."/>
        </authorList>
    </citation>
    <scope>NUCLEOTIDE SEQUENCE [LARGE SCALE GENOMIC DNA]</scope>
    <source>
        <strain evidence="12 13">DAOM 194757</strain>
    </source>
</reference>
<comment type="similarity">
    <text evidence="2 9">Belongs to the OXA1/ALB3/YidC family.</text>
</comment>
<name>A0A397TXG7_9GLOM</name>
<dbReference type="InterPro" id="IPR001708">
    <property type="entry name" value="YidC/ALB3/OXA1/COX18"/>
</dbReference>
<feature type="transmembrane region" description="Helical" evidence="10">
    <location>
        <begin position="193"/>
        <end position="210"/>
    </location>
</feature>
<evidence type="ECO:0000256" key="5">
    <source>
        <dbReference type="ARBA" id="ARBA00022946"/>
    </source>
</evidence>
<comment type="subcellular location">
    <subcellularLocation>
        <location evidence="9">Membrane</location>
        <topology evidence="9">Multi-pass membrane protein</topology>
    </subcellularLocation>
    <subcellularLocation>
        <location evidence="1">Mitochondrion inner membrane</location>
        <topology evidence="1">Multi-pass membrane protein</topology>
    </subcellularLocation>
</comment>
<dbReference type="GO" id="GO:0032977">
    <property type="term" value="F:membrane insertase activity"/>
    <property type="evidence" value="ECO:0007669"/>
    <property type="project" value="InterPro"/>
</dbReference>
<keyword evidence="5" id="KW-0809">Transit peptide</keyword>
<evidence type="ECO:0000313" key="12">
    <source>
        <dbReference type="EMBL" id="RIB02604.1"/>
    </source>
</evidence>
<feature type="transmembrane region" description="Helical" evidence="10">
    <location>
        <begin position="386"/>
        <end position="405"/>
    </location>
</feature>
<dbReference type="CDD" id="cd20069">
    <property type="entry name" value="5TM_Oxa1-like"/>
    <property type="match status" value="1"/>
</dbReference>
<keyword evidence="6 10" id="KW-1133">Transmembrane helix</keyword>
<keyword evidence="7" id="KW-0496">Mitochondrion</keyword>
<dbReference type="PANTHER" id="PTHR12428:SF66">
    <property type="entry name" value="MITOCHONDRIAL INNER MEMBRANE PROTEIN OXA1L"/>
    <property type="match status" value="1"/>
</dbReference>
<evidence type="ECO:0000256" key="2">
    <source>
        <dbReference type="ARBA" id="ARBA00009877"/>
    </source>
</evidence>
<gene>
    <name evidence="12" type="ORF">C2G38_862406</name>
</gene>
<keyword evidence="8 10" id="KW-0472">Membrane</keyword>
<evidence type="ECO:0000256" key="8">
    <source>
        <dbReference type="ARBA" id="ARBA00023136"/>
    </source>
</evidence>
<dbReference type="InterPro" id="IPR028055">
    <property type="entry name" value="YidC/Oxa/ALB_C"/>
</dbReference>
<dbReference type="STRING" id="44941.A0A397TXG7"/>
<evidence type="ECO:0000256" key="3">
    <source>
        <dbReference type="ARBA" id="ARBA00022692"/>
    </source>
</evidence>
<dbReference type="EMBL" id="QKWP01002644">
    <property type="protein sequence ID" value="RIB02604.1"/>
    <property type="molecule type" value="Genomic_DNA"/>
</dbReference>
<keyword evidence="3 9" id="KW-0812">Transmembrane</keyword>
<feature type="domain" description="Membrane insertase YidC/Oxa/ALB C-terminal" evidence="11">
    <location>
        <begin position="116"/>
        <end position="311"/>
    </location>
</feature>
<proteinExistence type="inferred from homology"/>
<evidence type="ECO:0000256" key="4">
    <source>
        <dbReference type="ARBA" id="ARBA00022792"/>
    </source>
</evidence>
<dbReference type="Pfam" id="PF02096">
    <property type="entry name" value="60KD_IMP"/>
    <property type="match status" value="1"/>
</dbReference>
<feature type="transmembrane region" description="Helical" evidence="10">
    <location>
        <begin position="114"/>
        <end position="136"/>
    </location>
</feature>
<dbReference type="OrthoDB" id="2148490at2759"/>
<accession>A0A397TXG7</accession>
<sequence length="406" mass="46220">MLSIFRTFISPHALPRPLLANSRKFSSHASSIALSSLYKSRKTVISLKPCATLHDSSFVTTQKRHLTTIEPTSSDAITETVLKIGDLKAMGLIHNTPVGAVEALLEAVHVYTGLPWWGTIIFTTLVMRIIFLPLIVNSQRNTIKLISLQPKIEKMMEDFKKAKNSGDNILLMRKHQQIREFYAENKISPLKNFYLIALQTPVMISFFIAVKKMAEFPVPGFENGGALWFQNLTLPDPYYILPFLMSATFIAMMETSDASRINTPSANTMKWVFRGVTVISIPVAISLSSSVHMYLMSSTIFSVLQTVLMNNKSIRRYLNLPNMPQMVKKPNQKSFLEQLKQLNTDLIRLFRIPIIKEINELEVLLLTMIIMFFFQIYSYKENVKCSIIICSTFTNICYIVILLICK</sequence>
<dbReference type="GO" id="GO:0005743">
    <property type="term" value="C:mitochondrial inner membrane"/>
    <property type="evidence" value="ECO:0007669"/>
    <property type="project" value="UniProtKB-SubCell"/>
</dbReference>
<evidence type="ECO:0000256" key="7">
    <source>
        <dbReference type="ARBA" id="ARBA00023128"/>
    </source>
</evidence>
<keyword evidence="13" id="KW-1185">Reference proteome</keyword>
<dbReference type="NCBIfam" id="TIGR03592">
    <property type="entry name" value="yidC_oxa1_cterm"/>
    <property type="match status" value="1"/>
</dbReference>
<evidence type="ECO:0000256" key="6">
    <source>
        <dbReference type="ARBA" id="ARBA00022989"/>
    </source>
</evidence>
<dbReference type="AlphaFoldDB" id="A0A397TXG7"/>
<comment type="caution">
    <text evidence="12">The sequence shown here is derived from an EMBL/GenBank/DDBJ whole genome shotgun (WGS) entry which is preliminary data.</text>
</comment>
<feature type="transmembrane region" description="Helical" evidence="10">
    <location>
        <begin position="361"/>
        <end position="380"/>
    </location>
</feature>
<evidence type="ECO:0000256" key="10">
    <source>
        <dbReference type="SAM" id="Phobius"/>
    </source>
</evidence>
<dbReference type="PANTHER" id="PTHR12428">
    <property type="entry name" value="OXA1"/>
    <property type="match status" value="1"/>
</dbReference>
<protein>
    <submittedName>
        <fullName evidence="12">60Kd inner membrane protein</fullName>
    </submittedName>
</protein>
<organism evidence="12 13">
    <name type="scientific">Gigaspora rosea</name>
    <dbReference type="NCBI Taxonomy" id="44941"/>
    <lineage>
        <taxon>Eukaryota</taxon>
        <taxon>Fungi</taxon>
        <taxon>Fungi incertae sedis</taxon>
        <taxon>Mucoromycota</taxon>
        <taxon>Glomeromycotina</taxon>
        <taxon>Glomeromycetes</taxon>
        <taxon>Diversisporales</taxon>
        <taxon>Gigasporaceae</taxon>
        <taxon>Gigaspora</taxon>
    </lineage>
</organism>
<feature type="transmembrane region" description="Helical" evidence="10">
    <location>
        <begin position="268"/>
        <end position="285"/>
    </location>
</feature>
<evidence type="ECO:0000256" key="9">
    <source>
        <dbReference type="RuleBase" id="RU003945"/>
    </source>
</evidence>
<keyword evidence="4" id="KW-0999">Mitochondrion inner membrane</keyword>
<dbReference type="Proteomes" id="UP000266673">
    <property type="component" value="Unassembled WGS sequence"/>
</dbReference>